<feature type="signal peptide" evidence="2">
    <location>
        <begin position="1"/>
        <end position="19"/>
    </location>
</feature>
<dbReference type="PANTHER" id="PTHR45737">
    <property type="entry name" value="VON WILLEBRAND FACTOR A DOMAIN-CONTAINING PROTEIN 5A"/>
    <property type="match status" value="1"/>
</dbReference>
<accession>A0A1C7PER2</accession>
<dbReference type="AlphaFoldDB" id="A0A1C7PER2"/>
<organism evidence="5 6">
    <name type="scientific">Akkermansia glycaniphila</name>
    <dbReference type="NCBI Taxonomy" id="1679444"/>
    <lineage>
        <taxon>Bacteria</taxon>
        <taxon>Pseudomonadati</taxon>
        <taxon>Verrucomicrobiota</taxon>
        <taxon>Verrucomicrobiia</taxon>
        <taxon>Verrucomicrobiales</taxon>
        <taxon>Akkermansiaceae</taxon>
        <taxon>Akkermansia</taxon>
    </lineage>
</organism>
<proteinExistence type="predicted"/>
<dbReference type="InterPro" id="IPR013694">
    <property type="entry name" value="VIT"/>
</dbReference>
<dbReference type="Gene3D" id="3.10.350.10">
    <property type="entry name" value="LysM domain"/>
    <property type="match status" value="1"/>
</dbReference>
<sequence length="1136" mass="124445">MKIVPQLIALGLMAAPAWAQTQAADPVTASRVLPDVQTQPVFPRMIIQKGEKDQSVVISKAEVQSRVMGPLCETIVTMTFHNPNNRVLEGELYYPLPQGAVMQGYALDVNGAMVDGVPVTKEKARVVFEEEQRRGIDPGLVEWSGGNQFKTRVHPIPANGTRTVRLRYTTMVPMNEDGSVLYQLPLNFGNRMDSFKLRVEVLNDEKPQINRSPVENLSFDKVQGMFVAEKELKDIALTEDLKISIPAPLPKFGPTVETGNGNFTMTPIQLGGKPKSESFVEKHDGKYYATVVLPVDAAGAGSHKAPGRLSIVWDASGSMAKADTAKAIAFLKKYLDTYMNRPGQAASAERPIEEVRLTIVRDRIGDPKVFKDADALLKALEEITYDGATADVQAAVPSTADAGLCFVVSDGIANFSKGEMSDSAAPVVALAVTSASDFHAMERMNARVLTLTNHTAEQAMKNLEEPVLKVISVVLDGEPWEDSVCSGRTVKAGDALLVTGNIPEGDHEIGLILVSLSEGKNNETHGMFVTMPVSTGNAQEGTLLRSFHAQNRLNEMMREPETPVRAERLKALGEEYGIVTPGTSLLVLESLDQYIRHGVRPPASAPKERQLYDEHVAMNAKAKELSEESQRVGQMRRSLDGWKEKVAWLETDFSKRKPAKNADTKMVLNQRAVDGMDDEAGEASPFDSGDVRVLRAERRSEAVSVMPAAAAAPVGAEAPPAGVGEAFGVGFGTGMVAAEDADAAVVVTGGMRPAGGAMLGSAGGRSGGGRETQSPQPVIQVKPWDSKDPYMEALKVSEKPYDTYMKLKAEYGAAPGYYLDCADFFASKGDKATALQVLSNLVEMELENRSLLRTLGYKLRYLGDLDQAEFVFRKVAEMFREEPQSYRDLALVLAEKGEYQAAVDMLRKILTNPMQERFAGVEQIALMEMNRLIAKAKAEGKPVNVDGLDPAFIKPVDTDLRVVINWDTAASDMDLWVTDPFKEKCFYSHNRTQTGGMLSRDVTQGYGPEEFLIRKAKDGDYKIETHYYGSRSQKMLAPVTLYAEVYTDYGRPEEKRQTLFFRLEEKDQVVNVGKVAYGQDPSAPSLRDYQVKKGDTLESIARKELDDPARAEEILKLNPSLKGRELSAGELIKLPK</sequence>
<feature type="region of interest" description="Disordered" evidence="1">
    <location>
        <begin position="759"/>
        <end position="782"/>
    </location>
</feature>
<feature type="chain" id="PRO_5014266619" evidence="2">
    <location>
        <begin position="20"/>
        <end position="1136"/>
    </location>
</feature>
<dbReference type="InterPro" id="IPR036779">
    <property type="entry name" value="LysM_dom_sf"/>
</dbReference>
<feature type="domain" description="VIT" evidence="3">
    <location>
        <begin position="42"/>
        <end position="170"/>
    </location>
</feature>
<dbReference type="SUPFAM" id="SSF48452">
    <property type="entry name" value="TPR-like"/>
    <property type="match status" value="1"/>
</dbReference>
<dbReference type="EMBL" id="LT629973">
    <property type="protein sequence ID" value="SEH72842.1"/>
    <property type="molecule type" value="Genomic_DNA"/>
</dbReference>
<dbReference type="PROSITE" id="PS51468">
    <property type="entry name" value="VIT"/>
    <property type="match status" value="1"/>
</dbReference>
<feature type="compositionally biased region" description="Gly residues" evidence="1">
    <location>
        <begin position="759"/>
        <end position="770"/>
    </location>
</feature>
<dbReference type="InterPro" id="IPR036465">
    <property type="entry name" value="vWFA_dom_sf"/>
</dbReference>
<name>A0A1C7PER2_9BACT</name>
<dbReference type="InterPro" id="IPR011990">
    <property type="entry name" value="TPR-like_helical_dom_sf"/>
</dbReference>
<evidence type="ECO:0000259" key="4">
    <source>
        <dbReference type="PROSITE" id="PS51782"/>
    </source>
</evidence>
<dbReference type="RefSeq" id="WP_067772643.1">
    <property type="nucleotide sequence ID" value="NZ_LIGX01000002.1"/>
</dbReference>
<reference evidence="6" key="1">
    <citation type="submission" date="2016-09" db="EMBL/GenBank/DDBJ databases">
        <authorList>
            <person name="Koehorst J."/>
        </authorList>
    </citation>
    <scope>NUCLEOTIDE SEQUENCE [LARGE SCALE GENOMIC DNA]</scope>
</reference>
<keyword evidence="2" id="KW-0732">Signal</keyword>
<dbReference type="InterPro" id="IPR018392">
    <property type="entry name" value="LysM"/>
</dbReference>
<dbReference type="OrthoDB" id="266279at2"/>
<feature type="domain" description="LysM" evidence="4">
    <location>
        <begin position="1087"/>
        <end position="1134"/>
    </location>
</feature>
<keyword evidence="6" id="KW-1185">Reference proteome</keyword>
<dbReference type="PROSITE" id="PS51782">
    <property type="entry name" value="LYSM"/>
    <property type="match status" value="1"/>
</dbReference>
<evidence type="ECO:0000313" key="5">
    <source>
        <dbReference type="EMBL" id="SEH72842.1"/>
    </source>
</evidence>
<evidence type="ECO:0000256" key="2">
    <source>
        <dbReference type="SAM" id="SignalP"/>
    </source>
</evidence>
<dbReference type="Gene3D" id="1.25.40.10">
    <property type="entry name" value="Tetratricopeptide repeat domain"/>
    <property type="match status" value="1"/>
</dbReference>
<dbReference type="InterPro" id="IPR019220">
    <property type="entry name" value="DUF2135"/>
</dbReference>
<dbReference type="SMART" id="SM00257">
    <property type="entry name" value="LysM"/>
    <property type="match status" value="1"/>
</dbReference>
<dbReference type="PANTHER" id="PTHR45737:SF6">
    <property type="entry name" value="VON WILLEBRAND FACTOR A DOMAIN-CONTAINING PROTEIN 5A"/>
    <property type="match status" value="1"/>
</dbReference>
<dbReference type="Pfam" id="PF08487">
    <property type="entry name" value="VIT"/>
    <property type="match status" value="1"/>
</dbReference>
<gene>
    <name evidence="5" type="ORF">PYTT_0277</name>
</gene>
<dbReference type="Pfam" id="PF09906">
    <property type="entry name" value="DUF2135"/>
    <property type="match status" value="1"/>
</dbReference>
<dbReference type="Pfam" id="PF01476">
    <property type="entry name" value="LysM"/>
    <property type="match status" value="1"/>
</dbReference>
<dbReference type="SUPFAM" id="SSF53300">
    <property type="entry name" value="vWA-like"/>
    <property type="match status" value="1"/>
</dbReference>
<evidence type="ECO:0000259" key="3">
    <source>
        <dbReference type="PROSITE" id="PS51468"/>
    </source>
</evidence>
<evidence type="ECO:0000313" key="6">
    <source>
        <dbReference type="Proteomes" id="UP000176204"/>
    </source>
</evidence>
<dbReference type="KEGG" id="agl:PYTT_0277"/>
<dbReference type="CDD" id="cd00118">
    <property type="entry name" value="LysM"/>
    <property type="match status" value="1"/>
</dbReference>
<dbReference type="STRING" id="1679444.PYTT_0277"/>
<evidence type="ECO:0000256" key="1">
    <source>
        <dbReference type="SAM" id="MobiDB-lite"/>
    </source>
</evidence>
<dbReference type="SMART" id="SM00609">
    <property type="entry name" value="VIT"/>
    <property type="match status" value="1"/>
</dbReference>
<dbReference type="PATRIC" id="fig|1679444.3.peg.454"/>
<dbReference type="Proteomes" id="UP000176204">
    <property type="component" value="Chromosome I"/>
</dbReference>
<protein>
    <submittedName>
        <fullName evidence="5">von willebrand factor type a</fullName>
    </submittedName>
</protein>